<evidence type="ECO:0000256" key="2">
    <source>
        <dbReference type="ARBA" id="ARBA00009298"/>
    </source>
</evidence>
<comment type="subcellular location">
    <subcellularLocation>
        <location evidence="1">Cell membrane</location>
        <topology evidence="1">Multi-pass membrane protein</topology>
    </subcellularLocation>
</comment>
<keyword evidence="10" id="KW-1185">Reference proteome</keyword>
<dbReference type="InterPro" id="IPR002912">
    <property type="entry name" value="ACT_dom"/>
</dbReference>
<dbReference type="Pfam" id="PF02308">
    <property type="entry name" value="MgtC"/>
    <property type="match status" value="1"/>
</dbReference>
<dbReference type="Gene3D" id="3.30.70.260">
    <property type="match status" value="1"/>
</dbReference>
<accession>A0ABY6ZF95</accession>
<reference evidence="9" key="1">
    <citation type="submission" date="2022-08" db="EMBL/GenBank/DDBJ databases">
        <title>Alicyclobacillus fastidiosus DSM 17978, complete genome.</title>
        <authorList>
            <person name="Wang Q."/>
            <person name="Cai R."/>
            <person name="Wang Z."/>
        </authorList>
    </citation>
    <scope>NUCLEOTIDE SEQUENCE</scope>
    <source>
        <strain evidence="9">DSM 17978</strain>
    </source>
</reference>
<dbReference type="InterPro" id="IPR049177">
    <property type="entry name" value="MgtC_SapB_SrpB_YhiD_N"/>
</dbReference>
<dbReference type="InterPro" id="IPR003416">
    <property type="entry name" value="MgtC/SapB/SrpB/YhiD_fam"/>
</dbReference>
<feature type="domain" description="ACT" evidence="8">
    <location>
        <begin position="148"/>
        <end position="227"/>
    </location>
</feature>
<evidence type="ECO:0000256" key="1">
    <source>
        <dbReference type="ARBA" id="ARBA00004651"/>
    </source>
</evidence>
<feature type="transmembrane region" description="Helical" evidence="7">
    <location>
        <begin position="71"/>
        <end position="89"/>
    </location>
</feature>
<evidence type="ECO:0000256" key="4">
    <source>
        <dbReference type="ARBA" id="ARBA00022692"/>
    </source>
</evidence>
<dbReference type="EMBL" id="CP104067">
    <property type="protein sequence ID" value="WAH41518.1"/>
    <property type="molecule type" value="Genomic_DNA"/>
</dbReference>
<evidence type="ECO:0000256" key="5">
    <source>
        <dbReference type="ARBA" id="ARBA00022989"/>
    </source>
</evidence>
<dbReference type="Pfam" id="PF01842">
    <property type="entry name" value="ACT"/>
    <property type="match status" value="1"/>
</dbReference>
<evidence type="ECO:0000313" key="9">
    <source>
        <dbReference type="EMBL" id="WAH41518.1"/>
    </source>
</evidence>
<keyword evidence="5 7" id="KW-1133">Transmembrane helix</keyword>
<dbReference type="InterPro" id="IPR045865">
    <property type="entry name" value="ACT-like_dom_sf"/>
</dbReference>
<proteinExistence type="inferred from homology"/>
<feature type="transmembrane region" description="Helical" evidence="7">
    <location>
        <begin position="120"/>
        <end position="138"/>
    </location>
</feature>
<evidence type="ECO:0000256" key="3">
    <source>
        <dbReference type="ARBA" id="ARBA00022475"/>
    </source>
</evidence>
<dbReference type="CDD" id="cd02116">
    <property type="entry name" value="ACT"/>
    <property type="match status" value="1"/>
</dbReference>
<organism evidence="9 10">
    <name type="scientific">Alicyclobacillus fastidiosus</name>
    <dbReference type="NCBI Taxonomy" id="392011"/>
    <lineage>
        <taxon>Bacteria</taxon>
        <taxon>Bacillati</taxon>
        <taxon>Bacillota</taxon>
        <taxon>Bacilli</taxon>
        <taxon>Bacillales</taxon>
        <taxon>Alicyclobacillaceae</taxon>
        <taxon>Alicyclobacillus</taxon>
    </lineage>
</organism>
<evidence type="ECO:0000256" key="6">
    <source>
        <dbReference type="ARBA" id="ARBA00023136"/>
    </source>
</evidence>
<dbReference type="PANTHER" id="PTHR33778:SF1">
    <property type="entry name" value="MAGNESIUM TRANSPORTER YHID-RELATED"/>
    <property type="match status" value="1"/>
</dbReference>
<evidence type="ECO:0000313" key="10">
    <source>
        <dbReference type="Proteomes" id="UP001164761"/>
    </source>
</evidence>
<comment type="similarity">
    <text evidence="2">Belongs to the MgtC/SapB family.</text>
</comment>
<dbReference type="Proteomes" id="UP001164761">
    <property type="component" value="Chromosome"/>
</dbReference>
<keyword evidence="3" id="KW-1003">Cell membrane</keyword>
<keyword evidence="6 7" id="KW-0472">Membrane</keyword>
<dbReference type="RefSeq" id="WP_268005426.1">
    <property type="nucleotide sequence ID" value="NZ_BSUT01000001.1"/>
</dbReference>
<dbReference type="PROSITE" id="PS51671">
    <property type="entry name" value="ACT"/>
    <property type="match status" value="1"/>
</dbReference>
<name>A0ABY6ZF95_9BACL</name>
<gene>
    <name evidence="9" type="ORF">NZD89_25305</name>
</gene>
<dbReference type="SUPFAM" id="SSF55021">
    <property type="entry name" value="ACT-like"/>
    <property type="match status" value="1"/>
</dbReference>
<dbReference type="PRINTS" id="PR01837">
    <property type="entry name" value="MGTCSAPBPROT"/>
</dbReference>
<feature type="transmembrane region" description="Helical" evidence="7">
    <location>
        <begin position="36"/>
        <end position="56"/>
    </location>
</feature>
<evidence type="ECO:0000259" key="8">
    <source>
        <dbReference type="PROSITE" id="PS51671"/>
    </source>
</evidence>
<feature type="transmembrane region" description="Helical" evidence="7">
    <location>
        <begin position="96"/>
        <end position="114"/>
    </location>
</feature>
<protein>
    <submittedName>
        <fullName evidence="9">MgtC/SapB family protein</fullName>
    </submittedName>
</protein>
<feature type="transmembrane region" description="Helical" evidence="7">
    <location>
        <begin position="7"/>
        <end position="24"/>
    </location>
</feature>
<keyword evidence="4 7" id="KW-0812">Transmembrane</keyword>
<evidence type="ECO:0000256" key="7">
    <source>
        <dbReference type="SAM" id="Phobius"/>
    </source>
</evidence>
<dbReference type="PANTHER" id="PTHR33778">
    <property type="entry name" value="PROTEIN MGTC"/>
    <property type="match status" value="1"/>
</dbReference>
<sequence length="227" mass="24486">MNQNLEFILRLLLAGVLGAVIGVERKVQHKEAGVRTHFVVAVGSALMMLVSKYAFMDVVNNHTIVLDPSRIAAQVVSGIGFLGAGVIIFQRNAIRGLTTAAGVWATAGIGLAIGAGQYTLGIACAVLVLIGFVALKPLERRFIRNIQHILITANDRPGLIAKISAALEQLGLSIEQISIDRTDEEKDLVEIELYLRIQKQISSTDKVIIEVVAEIDGIKQVIIPSEM</sequence>